<evidence type="ECO:0008006" key="4">
    <source>
        <dbReference type="Google" id="ProtNLM"/>
    </source>
</evidence>
<comment type="caution">
    <text evidence="2">The sequence shown here is derived from an EMBL/GenBank/DDBJ whole genome shotgun (WGS) entry which is preliminary data.</text>
</comment>
<protein>
    <recommendedName>
        <fullName evidence="4">NWD NACHT-NTPase N-terminal domain-containing protein</fullName>
    </recommendedName>
</protein>
<evidence type="ECO:0000256" key="1">
    <source>
        <dbReference type="SAM" id="MobiDB-lite"/>
    </source>
</evidence>
<gene>
    <name evidence="2" type="ORF">AbraCBS73388_007982</name>
</gene>
<dbReference type="EMBL" id="BROQ01000465">
    <property type="protein sequence ID" value="GKZ27978.1"/>
    <property type="molecule type" value="Genomic_DNA"/>
</dbReference>
<name>A0A9W6DT42_9EURO</name>
<dbReference type="Proteomes" id="UP001143548">
    <property type="component" value="Unassembled WGS sequence"/>
</dbReference>
<feature type="compositionally biased region" description="Low complexity" evidence="1">
    <location>
        <begin position="35"/>
        <end position="46"/>
    </location>
</feature>
<proteinExistence type="predicted"/>
<accession>A0A9W6DT42</accession>
<evidence type="ECO:0000313" key="2">
    <source>
        <dbReference type="EMBL" id="GKZ27978.1"/>
    </source>
</evidence>
<feature type="region of interest" description="Disordered" evidence="1">
    <location>
        <begin position="31"/>
        <end position="62"/>
    </location>
</feature>
<sequence length="169" mass="18268">MGNHKPDHHLGVYRRVKGRIKDYFHTAVDDDESGTTLSATSSAATSMRHQGIQGEENSAKSNIPGLWEEAFSQLERKDQLTLMSNSSTDATDNDKSTSSGLEDTLDKVIETVKTQCEIQKLKNDTHIKKGSRTILNAALALQSNISALVACDPTGHASSAWAVISLGLT</sequence>
<feature type="non-terminal residue" evidence="2">
    <location>
        <position position="169"/>
    </location>
</feature>
<reference evidence="2" key="1">
    <citation type="submission" date="2022-07" db="EMBL/GenBank/DDBJ databases">
        <title>Taxonomy of Aspergillus series Nigri: significant species reduction supported by multi-species coalescent approaches.</title>
        <authorList>
            <person name="Bian C."/>
            <person name="Kusuya Y."/>
            <person name="Sklenar F."/>
            <person name="D'hooge E."/>
            <person name="Yaguchi T."/>
            <person name="Takahashi H."/>
            <person name="Hubka V."/>
        </authorList>
    </citation>
    <scope>NUCLEOTIDE SEQUENCE</scope>
    <source>
        <strain evidence="2">CBS 733.88</strain>
    </source>
</reference>
<evidence type="ECO:0000313" key="3">
    <source>
        <dbReference type="Proteomes" id="UP001143548"/>
    </source>
</evidence>
<organism evidence="2 3">
    <name type="scientific">Aspergillus brasiliensis</name>
    <dbReference type="NCBI Taxonomy" id="319629"/>
    <lineage>
        <taxon>Eukaryota</taxon>
        <taxon>Fungi</taxon>
        <taxon>Dikarya</taxon>
        <taxon>Ascomycota</taxon>
        <taxon>Pezizomycotina</taxon>
        <taxon>Eurotiomycetes</taxon>
        <taxon>Eurotiomycetidae</taxon>
        <taxon>Eurotiales</taxon>
        <taxon>Aspergillaceae</taxon>
        <taxon>Aspergillus</taxon>
        <taxon>Aspergillus subgen. Circumdati</taxon>
    </lineage>
</organism>
<dbReference type="AlphaFoldDB" id="A0A9W6DT42"/>